<evidence type="ECO:0000313" key="4">
    <source>
        <dbReference type="Proteomes" id="UP000186817"/>
    </source>
</evidence>
<feature type="chain" id="PRO_5013226218" evidence="2">
    <location>
        <begin position="17"/>
        <end position="453"/>
    </location>
</feature>
<comment type="caution">
    <text evidence="3">The sequence shown here is derived from an EMBL/GenBank/DDBJ whole genome shotgun (WGS) entry which is preliminary data.</text>
</comment>
<feature type="transmembrane region" description="Helical" evidence="1">
    <location>
        <begin position="273"/>
        <end position="295"/>
    </location>
</feature>
<keyword evidence="1" id="KW-0472">Membrane</keyword>
<keyword evidence="1" id="KW-1133">Transmembrane helix</keyword>
<evidence type="ECO:0000313" key="3">
    <source>
        <dbReference type="EMBL" id="OLQ00393.1"/>
    </source>
</evidence>
<protein>
    <submittedName>
        <fullName evidence="3">Uncharacterized protein</fullName>
    </submittedName>
</protein>
<evidence type="ECO:0000256" key="2">
    <source>
        <dbReference type="SAM" id="SignalP"/>
    </source>
</evidence>
<feature type="transmembrane region" description="Helical" evidence="1">
    <location>
        <begin position="307"/>
        <end position="325"/>
    </location>
</feature>
<feature type="transmembrane region" description="Helical" evidence="1">
    <location>
        <begin position="217"/>
        <end position="238"/>
    </location>
</feature>
<feature type="signal peptide" evidence="2">
    <location>
        <begin position="1"/>
        <end position="16"/>
    </location>
</feature>
<dbReference type="OrthoDB" id="411744at2759"/>
<keyword evidence="2" id="KW-0732">Signal</keyword>
<dbReference type="EMBL" id="LSRX01000329">
    <property type="protein sequence ID" value="OLQ00393.1"/>
    <property type="molecule type" value="Genomic_DNA"/>
</dbReference>
<keyword evidence="1" id="KW-0812">Transmembrane</keyword>
<feature type="transmembrane region" description="Helical" evidence="1">
    <location>
        <begin position="244"/>
        <end position="261"/>
    </location>
</feature>
<dbReference type="InterPro" id="IPR032675">
    <property type="entry name" value="LRR_dom_sf"/>
</dbReference>
<feature type="transmembrane region" description="Helical" evidence="1">
    <location>
        <begin position="149"/>
        <end position="170"/>
    </location>
</feature>
<gene>
    <name evidence="3" type="ORF">AK812_SmicGene16945</name>
</gene>
<organism evidence="3 4">
    <name type="scientific">Symbiodinium microadriaticum</name>
    <name type="common">Dinoflagellate</name>
    <name type="synonym">Zooxanthella microadriatica</name>
    <dbReference type="NCBI Taxonomy" id="2951"/>
    <lineage>
        <taxon>Eukaryota</taxon>
        <taxon>Sar</taxon>
        <taxon>Alveolata</taxon>
        <taxon>Dinophyceae</taxon>
        <taxon>Suessiales</taxon>
        <taxon>Symbiodiniaceae</taxon>
        <taxon>Symbiodinium</taxon>
    </lineage>
</organism>
<sequence>MIPILAALAFPVLGRCMKLGMMLPDIVGIGHQLLHRRVAEVWRLLPLNWWSGPSEKVTQSAFLLTYGVTLVVGTAIMKVGPAICGERRDVYEPMGNTDSEEEDSDTLPTGPVAQGSLSATRQRILFGTVFGASLATNRLSKDTGLDWEVYYLLFLINCTWLVVQAAVAVFRLRGRRKFSLSVFAECTIVGTWPILSDAYDTLKDVLFGALCIQSEYVLLKIIGAASWMYLILIHVYFARDDNCVADLILCYLCVLMAPTTAEDVDGNSTSISYFSFSFVAAWCASASDTVLPLLYKQVYLVWEDGGSILVALLNLAIPALQFMPLRMKVAPFFAKKLDQAVEDGNSLMEARVLQETELCDDPQLLGASVPSSIIVAAGPAQVGADALVEGLAGHDQLRELHLDLGGNGLGDDFAGALGFAISRCPHVDELVLSLGNSGLGPSGAALLAASLSR</sequence>
<dbReference type="OMA" id="PAICGER"/>
<name>A0A1Q9DZ01_SYMMI</name>
<dbReference type="Proteomes" id="UP000186817">
    <property type="component" value="Unassembled WGS sequence"/>
</dbReference>
<reference evidence="3 4" key="1">
    <citation type="submission" date="2016-02" db="EMBL/GenBank/DDBJ databases">
        <title>Genome analysis of coral dinoflagellate symbionts highlights evolutionary adaptations to a symbiotic lifestyle.</title>
        <authorList>
            <person name="Aranda M."/>
            <person name="Li Y."/>
            <person name="Liew Y.J."/>
            <person name="Baumgarten S."/>
            <person name="Simakov O."/>
            <person name="Wilson M."/>
            <person name="Piel J."/>
            <person name="Ashoor H."/>
            <person name="Bougouffa S."/>
            <person name="Bajic V.B."/>
            <person name="Ryu T."/>
            <person name="Ravasi T."/>
            <person name="Bayer T."/>
            <person name="Micklem G."/>
            <person name="Kim H."/>
            <person name="Bhak J."/>
            <person name="Lajeunesse T.C."/>
            <person name="Voolstra C.R."/>
        </authorList>
    </citation>
    <scope>NUCLEOTIDE SEQUENCE [LARGE SCALE GENOMIC DNA]</scope>
    <source>
        <strain evidence="3 4">CCMP2467</strain>
    </source>
</reference>
<keyword evidence="4" id="KW-1185">Reference proteome</keyword>
<dbReference type="AlphaFoldDB" id="A0A1Q9DZ01"/>
<dbReference type="SUPFAM" id="SSF52047">
    <property type="entry name" value="RNI-like"/>
    <property type="match status" value="1"/>
</dbReference>
<accession>A0A1Q9DZ01</accession>
<dbReference type="Gene3D" id="3.80.10.10">
    <property type="entry name" value="Ribonuclease Inhibitor"/>
    <property type="match status" value="1"/>
</dbReference>
<evidence type="ECO:0000256" key="1">
    <source>
        <dbReference type="SAM" id="Phobius"/>
    </source>
</evidence>
<proteinExistence type="predicted"/>